<evidence type="ECO:0000313" key="2">
    <source>
        <dbReference type="EMBL" id="AIJ06511.1"/>
    </source>
</evidence>
<feature type="compositionally biased region" description="Polar residues" evidence="1">
    <location>
        <begin position="148"/>
        <end position="164"/>
    </location>
</feature>
<sequence>MNQIIVLALDGESILLQNINISVTLRLPDKDMSGQASSTTSAELGDKAKELRVSGIISFTNERHLTRIFQLAEARDAHGAKKCYRIANATAAAVNMRQGVFSGGIDATEQRDTMAWQVTFTLREKMSVPEKVATRSSTTTGAGGKVTIKQQTQNGAEPATNENQQSALWANINRIAGDTLDWAGIGAVKDEGRK</sequence>
<proteinExistence type="predicted"/>
<feature type="region of interest" description="Disordered" evidence="1">
    <location>
        <begin position="129"/>
        <end position="164"/>
    </location>
</feature>
<dbReference type="Proteomes" id="UP000028681">
    <property type="component" value="Chromosome"/>
</dbReference>
<evidence type="ECO:0008006" key="4">
    <source>
        <dbReference type="Google" id="ProtNLM"/>
    </source>
</evidence>
<evidence type="ECO:0000313" key="3">
    <source>
        <dbReference type="Proteomes" id="UP000028681"/>
    </source>
</evidence>
<gene>
    <name evidence="2" type="ORF">ETEE_0025</name>
</gene>
<reference evidence="2 3" key="1">
    <citation type="journal article" date="2012" name="PLoS ONE">
        <title>Edwardsiella comparative phylogenomics reveal the new intra/inter-species taxonomic relationships, virulence evolution and niche adaptation mechanisms.</title>
        <authorList>
            <person name="Yang M."/>
            <person name="Lv Y."/>
            <person name="Xiao J."/>
            <person name="Wu H."/>
            <person name="Zheng H."/>
            <person name="Liu Q."/>
            <person name="Zhang Y."/>
            <person name="Wang Q."/>
        </authorList>
    </citation>
    <scope>NUCLEOTIDE SEQUENCE [LARGE SCALE GENOMIC DNA]</scope>
    <source>
        <strain evidence="3">080813</strain>
    </source>
</reference>
<evidence type="ECO:0000256" key="1">
    <source>
        <dbReference type="SAM" id="MobiDB-lite"/>
    </source>
</evidence>
<dbReference type="RefSeq" id="WP_034165818.1">
    <property type="nucleotide sequence ID" value="NZ_CP006664.1"/>
</dbReference>
<protein>
    <recommendedName>
        <fullName evidence="4">Phage protein</fullName>
    </recommendedName>
</protein>
<name>A0A076LEA8_9GAMM</name>
<organism evidence="2 3">
    <name type="scientific">Edwardsiella anguillarum ET080813</name>
    <dbReference type="NCBI Taxonomy" id="667120"/>
    <lineage>
        <taxon>Bacteria</taxon>
        <taxon>Pseudomonadati</taxon>
        <taxon>Pseudomonadota</taxon>
        <taxon>Gammaproteobacteria</taxon>
        <taxon>Enterobacterales</taxon>
        <taxon>Hafniaceae</taxon>
        <taxon>Edwardsiella</taxon>
    </lineage>
</organism>
<accession>A0A076LEA8</accession>
<dbReference type="AlphaFoldDB" id="A0A076LEA8"/>
<dbReference type="KEGG" id="ete:ETEE_0025"/>
<dbReference type="InterPro" id="IPR057869">
    <property type="entry name" value="HP1_YO34"/>
</dbReference>
<dbReference type="HOGENOM" id="CLU_120897_1_0_6"/>
<dbReference type="EMBL" id="CP006664">
    <property type="protein sequence ID" value="AIJ06511.1"/>
    <property type="molecule type" value="Genomic_DNA"/>
</dbReference>
<dbReference type="GeneID" id="33937867"/>
<dbReference type="Pfam" id="PF25759">
    <property type="entry name" value="HP1_ORF34"/>
    <property type="match status" value="1"/>
</dbReference>